<evidence type="ECO:0000313" key="2">
    <source>
        <dbReference type="Proteomes" id="UP000004550"/>
    </source>
</evidence>
<protein>
    <submittedName>
        <fullName evidence="1">Uncharacterized protein</fullName>
    </submittedName>
</protein>
<sequence>MGLTDHAPIAGEPAGIALPPAQCGEHAVDGGRGFVARRFRLYRHSALAACKGRFPVLPVLTYFKYAARRVTENHHFRLAIF</sequence>
<evidence type="ECO:0000313" key="1">
    <source>
        <dbReference type="EMBL" id="APL94681.1"/>
    </source>
</evidence>
<proteinExistence type="predicted"/>
<reference evidence="1 2" key="1">
    <citation type="journal article" date="2012" name="J. Bacteriol.">
        <title>Genome sequence of Sphingobium indicum B90A, a hexachlorocyclohexane-degrading bacterium.</title>
        <authorList>
            <person name="Anand S."/>
            <person name="Sangwan N."/>
            <person name="Lata P."/>
            <person name="Kaur J."/>
            <person name="Dua A."/>
            <person name="Singh A.K."/>
            <person name="Verma M."/>
            <person name="Kaur J."/>
            <person name="Khurana J.P."/>
            <person name="Khurana P."/>
            <person name="Mathur S."/>
            <person name="Lal R."/>
        </authorList>
    </citation>
    <scope>NUCLEOTIDE SEQUENCE [LARGE SCALE GENOMIC DNA]</scope>
    <source>
        <strain evidence="2">DSM 16412 / CCM 7286 / MTCC 6364 / B90A</strain>
    </source>
</reference>
<dbReference type="AlphaFoldDB" id="A0A1L5BP48"/>
<dbReference type="Proteomes" id="UP000004550">
    <property type="component" value="Chromosome"/>
</dbReference>
<dbReference type="KEGG" id="sinb:SIDU_09265"/>
<organism evidence="1 2">
    <name type="scientific">Sphingobium indicum (strain DSM 16412 / CCM 7286 / MTCC 6364 / B90A)</name>
    <dbReference type="NCBI Taxonomy" id="861109"/>
    <lineage>
        <taxon>Bacteria</taxon>
        <taxon>Pseudomonadati</taxon>
        <taxon>Pseudomonadota</taxon>
        <taxon>Alphaproteobacteria</taxon>
        <taxon>Sphingomonadales</taxon>
        <taxon>Sphingomonadaceae</taxon>
        <taxon>Sphingobium</taxon>
    </lineage>
</organism>
<dbReference type="RefSeq" id="WP_007686363.1">
    <property type="nucleotide sequence ID" value="NZ_CP013070.1"/>
</dbReference>
<gene>
    <name evidence="1" type="ORF">SIDU_09265</name>
</gene>
<dbReference type="EMBL" id="CP013070">
    <property type="protein sequence ID" value="APL94681.1"/>
    <property type="molecule type" value="Genomic_DNA"/>
</dbReference>
<name>A0A1L5BP48_SPHIB</name>
<accession>A0A1L5BP48</accession>